<proteinExistence type="predicted"/>
<reference evidence="1 2" key="1">
    <citation type="submission" date="2024-09" db="EMBL/GenBank/DDBJ databases">
        <title>Floridaenema gen nov. (Aerosakkonemataceae, Aerosakkonematales ord. nov., Cyanobacteria) from benthic tropical and subtropical fresh waters, with the description of four new species.</title>
        <authorList>
            <person name="Moretto J.A."/>
            <person name="Berthold D.E."/>
            <person name="Lefler F.W."/>
            <person name="Huang I.-S."/>
            <person name="Laughinghouse H. IV."/>
        </authorList>
    </citation>
    <scope>NUCLEOTIDE SEQUENCE [LARGE SCALE GENOMIC DNA]</scope>
    <source>
        <strain evidence="1 2">BLCC-F154</strain>
    </source>
</reference>
<dbReference type="Proteomes" id="UP001576776">
    <property type="component" value="Unassembled WGS sequence"/>
</dbReference>
<protein>
    <submittedName>
        <fullName evidence="1">Uncharacterized protein</fullName>
    </submittedName>
</protein>
<accession>A0ABV4YFG0</accession>
<organism evidence="1 2">
    <name type="scientific">Floridaenema fluviatile BLCC-F154</name>
    <dbReference type="NCBI Taxonomy" id="3153640"/>
    <lineage>
        <taxon>Bacteria</taxon>
        <taxon>Bacillati</taxon>
        <taxon>Cyanobacteriota</taxon>
        <taxon>Cyanophyceae</taxon>
        <taxon>Oscillatoriophycideae</taxon>
        <taxon>Aerosakkonematales</taxon>
        <taxon>Aerosakkonemataceae</taxon>
        <taxon>Floridanema</taxon>
        <taxon>Floridanema fluviatile</taxon>
    </lineage>
</organism>
<sequence length="167" mass="17954">MENTFNTGAIKATLNKTAKTSRQPNPLVLALFFTTILCFAVKPSITGSSKVAVTSGASQTALSKSVADAVVKDLSKRSGLPKSELKIINAQQLVLSDRCLISKNSNFLCVESEISGWQITIASGKKRWVYRTNNSGSMLKLDNGDTTPKHHNQGNAFASYFSSISHG</sequence>
<evidence type="ECO:0000313" key="2">
    <source>
        <dbReference type="Proteomes" id="UP001576776"/>
    </source>
</evidence>
<dbReference type="RefSeq" id="WP_413258089.1">
    <property type="nucleotide sequence ID" value="NZ_JBHFNS010000058.1"/>
</dbReference>
<name>A0ABV4YFG0_9CYAN</name>
<dbReference type="EMBL" id="JBHFNS010000058">
    <property type="protein sequence ID" value="MFB2936600.1"/>
    <property type="molecule type" value="Genomic_DNA"/>
</dbReference>
<evidence type="ECO:0000313" key="1">
    <source>
        <dbReference type="EMBL" id="MFB2936600.1"/>
    </source>
</evidence>
<gene>
    <name evidence="1" type="ORF">ACE1B6_15220</name>
</gene>
<keyword evidence="2" id="KW-1185">Reference proteome</keyword>
<comment type="caution">
    <text evidence="1">The sequence shown here is derived from an EMBL/GenBank/DDBJ whole genome shotgun (WGS) entry which is preliminary data.</text>
</comment>